<evidence type="ECO:0000313" key="2">
    <source>
        <dbReference type="EMBL" id="QRG44948.1"/>
    </source>
</evidence>
<sequence length="96" mass="10557">MLSLQPSCVKSNCQGDGDVPGQNTRGAPSPFLFPFSVFSDPIHPGITPILPKTANQPSGRATTGLIRDPCCKTYLYVFGFLIHYFTCFVLIQEYNL</sequence>
<reference evidence="2" key="1">
    <citation type="journal article" date="2021" name="Sci. Rep.">
        <title>Antibiotic resistance plasmid composition and architecture in Escherichia coli isolates from meat.</title>
        <authorList>
            <person name="Darphorn T.S."/>
            <person name="Bel K."/>
            <person name="Koenders-van Sint Anneland B.B."/>
            <person name="Brul S."/>
            <person name="Ter Kuile B.H."/>
        </authorList>
    </citation>
    <scope>NUCLEOTIDE SEQUENCE</scope>
    <source>
        <strain evidence="2">ESBL3301</strain>
    </source>
</reference>
<dbReference type="EMBL" id="MW390544">
    <property type="protein sequence ID" value="QRG44948.1"/>
    <property type="molecule type" value="Genomic_DNA"/>
</dbReference>
<accession>A0A890DLG8</accession>
<proteinExistence type="predicted"/>
<geneLocation type="plasmid" evidence="2">
    <name>pESBL3301-IncF</name>
</geneLocation>
<organism evidence="2">
    <name type="scientific">Escherichia coli</name>
    <dbReference type="NCBI Taxonomy" id="562"/>
    <lineage>
        <taxon>Bacteria</taxon>
        <taxon>Pseudomonadati</taxon>
        <taxon>Pseudomonadota</taxon>
        <taxon>Gammaproteobacteria</taxon>
        <taxon>Enterobacterales</taxon>
        <taxon>Enterobacteriaceae</taxon>
        <taxon>Escherichia</taxon>
    </lineage>
</organism>
<keyword evidence="1" id="KW-1133">Transmembrane helix</keyword>
<keyword evidence="1" id="KW-0812">Transmembrane</keyword>
<protein>
    <submittedName>
        <fullName evidence="2">Uncharacterized protein</fullName>
    </submittedName>
</protein>
<feature type="transmembrane region" description="Helical" evidence="1">
    <location>
        <begin position="73"/>
        <end position="91"/>
    </location>
</feature>
<name>A0A890DLG8_ECOLX</name>
<evidence type="ECO:0000256" key="1">
    <source>
        <dbReference type="SAM" id="Phobius"/>
    </source>
</evidence>
<keyword evidence="1" id="KW-0472">Membrane</keyword>
<dbReference type="AlphaFoldDB" id="A0A890DLG8"/>
<keyword evidence="2" id="KW-0614">Plasmid</keyword>